<evidence type="ECO:0000313" key="8">
    <source>
        <dbReference type="EMBL" id="PPQ26463.1"/>
    </source>
</evidence>
<dbReference type="Proteomes" id="UP000239089">
    <property type="component" value="Unassembled WGS sequence"/>
</dbReference>
<comment type="caution">
    <text evidence="8">The sequence shown here is derived from an EMBL/GenBank/DDBJ whole genome shotgun (WGS) entry which is preliminary data.</text>
</comment>
<keyword evidence="3" id="KW-0328">Glycosyltransferase</keyword>
<dbReference type="PANTHER" id="PTHR33908:SF11">
    <property type="entry name" value="MEMBRANE PROTEIN"/>
    <property type="match status" value="1"/>
</dbReference>
<evidence type="ECO:0000313" key="9">
    <source>
        <dbReference type="Proteomes" id="UP000239089"/>
    </source>
</evidence>
<gene>
    <name evidence="8" type="ORF">CCR94_22855</name>
</gene>
<accession>A0A2S6MVS0</accession>
<keyword evidence="2" id="KW-1003">Cell membrane</keyword>
<keyword evidence="9" id="KW-1185">Reference proteome</keyword>
<evidence type="ECO:0000256" key="1">
    <source>
        <dbReference type="ARBA" id="ARBA00004651"/>
    </source>
</evidence>
<evidence type="ECO:0000256" key="5">
    <source>
        <dbReference type="ARBA" id="ARBA00022692"/>
    </source>
</evidence>
<organism evidence="8 9">
    <name type="scientific">Rhodoblastus sphagnicola</name>
    <dbReference type="NCBI Taxonomy" id="333368"/>
    <lineage>
        <taxon>Bacteria</taxon>
        <taxon>Pseudomonadati</taxon>
        <taxon>Pseudomonadota</taxon>
        <taxon>Alphaproteobacteria</taxon>
        <taxon>Hyphomicrobiales</taxon>
        <taxon>Rhodoblastaceae</taxon>
        <taxon>Rhodoblastus</taxon>
    </lineage>
</organism>
<protein>
    <recommendedName>
        <fullName evidence="10">Glycosyltransferase RgtA/B/C/D-like domain-containing protein</fullName>
    </recommendedName>
</protein>
<sequence length="580" mass="62886">MIEAKVSPDRTTALLWCVLCALLLWSISPILDPVNVEGFSAAIVGLGERLFQGDLQRFDQLHPFNVEFFALSKFGAVLNVAVLTRWFGLDGVTAIKIVIWASEIVLLAATAVLVRRWSGASRLTAAAAILLVPGLLENSFFINDNVPAAALAALALLCWSRTPTAAKALLGGALLGFAALTRSDTILLAVAAPLIFFEQTKDARRCLGLLAAAAIGGALVWCGGLALFGASVLDVLRVGRHAVALWARPQNFQYQEVLIFIGVPGLLLAMTGVIEALTQKLFVRLAFLMAPVLAVAIVIGSSLWQSRQLLTLAPFFATLVAFGLDRIVGRSARQNETVLRACVIALVAVAWLWPQKAALDEGPRALFGRLYSPWQWSDWQKRARADVAVIDRLIAGAPGQTRALVTDDWSIDRYVNQQATAAGFTLASPQQTEAACRTIAEIFSRGDRRIAHIRIHQPFLPETRLLDRARFDSLALPCLDALAPSQTVWLRSGMPSPQDAPASDKVTSSILSRVEAFLRADSPPLIATPLDQAGLQRLKARYAEEEAEEKPKFAEARRGARSVEAAMAATRQIIPFPRPK</sequence>
<keyword evidence="6" id="KW-1133">Transmembrane helix</keyword>
<evidence type="ECO:0000256" key="2">
    <source>
        <dbReference type="ARBA" id="ARBA00022475"/>
    </source>
</evidence>
<evidence type="ECO:0000256" key="7">
    <source>
        <dbReference type="ARBA" id="ARBA00023136"/>
    </source>
</evidence>
<evidence type="ECO:0000256" key="3">
    <source>
        <dbReference type="ARBA" id="ARBA00022676"/>
    </source>
</evidence>
<dbReference type="RefSeq" id="WP_104510581.1">
    <property type="nucleotide sequence ID" value="NZ_JACIGC010000006.1"/>
</dbReference>
<dbReference type="EMBL" id="NHSJ01000134">
    <property type="protein sequence ID" value="PPQ26463.1"/>
    <property type="molecule type" value="Genomic_DNA"/>
</dbReference>
<dbReference type="GO" id="GO:0016763">
    <property type="term" value="F:pentosyltransferase activity"/>
    <property type="evidence" value="ECO:0007669"/>
    <property type="project" value="TreeGrafter"/>
</dbReference>
<keyword evidence="7" id="KW-0472">Membrane</keyword>
<dbReference type="AlphaFoldDB" id="A0A2S6MVS0"/>
<dbReference type="GO" id="GO:0009103">
    <property type="term" value="P:lipopolysaccharide biosynthetic process"/>
    <property type="evidence" value="ECO:0007669"/>
    <property type="project" value="UniProtKB-ARBA"/>
</dbReference>
<evidence type="ECO:0000256" key="4">
    <source>
        <dbReference type="ARBA" id="ARBA00022679"/>
    </source>
</evidence>
<proteinExistence type="predicted"/>
<evidence type="ECO:0008006" key="10">
    <source>
        <dbReference type="Google" id="ProtNLM"/>
    </source>
</evidence>
<name>A0A2S6MVS0_9HYPH</name>
<comment type="subcellular location">
    <subcellularLocation>
        <location evidence="1">Cell membrane</location>
        <topology evidence="1">Multi-pass membrane protein</topology>
    </subcellularLocation>
</comment>
<dbReference type="InterPro" id="IPR050297">
    <property type="entry name" value="LipidA_mod_glycosyltrf_83"/>
</dbReference>
<dbReference type="GO" id="GO:0005886">
    <property type="term" value="C:plasma membrane"/>
    <property type="evidence" value="ECO:0007669"/>
    <property type="project" value="UniProtKB-SubCell"/>
</dbReference>
<evidence type="ECO:0000256" key="6">
    <source>
        <dbReference type="ARBA" id="ARBA00022989"/>
    </source>
</evidence>
<dbReference type="OrthoDB" id="8431201at2"/>
<keyword evidence="4" id="KW-0808">Transferase</keyword>
<dbReference type="PANTHER" id="PTHR33908">
    <property type="entry name" value="MANNOSYLTRANSFERASE YKCB-RELATED"/>
    <property type="match status" value="1"/>
</dbReference>
<reference evidence="8 9" key="1">
    <citation type="journal article" date="2018" name="Arch. Microbiol.">
        <title>New insights into the metabolic potential of the phototrophic purple bacterium Rhodopila globiformis DSM 161(T) from its draft genome sequence and evidence for a vanadium-dependent nitrogenase.</title>
        <authorList>
            <person name="Imhoff J.F."/>
            <person name="Rahn T."/>
            <person name="Kunzel S."/>
            <person name="Neulinger S.C."/>
        </authorList>
    </citation>
    <scope>NUCLEOTIDE SEQUENCE [LARGE SCALE GENOMIC DNA]</scope>
    <source>
        <strain evidence="8 9">DSM 16996</strain>
    </source>
</reference>
<keyword evidence="5" id="KW-0812">Transmembrane</keyword>